<keyword evidence="12" id="KW-0067">ATP-binding</keyword>
<dbReference type="SUPFAM" id="SSF53067">
    <property type="entry name" value="Actin-like ATPase domain"/>
    <property type="match status" value="2"/>
</dbReference>
<reference evidence="17 18" key="1">
    <citation type="submission" date="2023-03" db="EMBL/GenBank/DDBJ databases">
        <title>Description of Hydrogenimonas sp. ISO32.</title>
        <authorList>
            <person name="Mino S."/>
            <person name="Fukazawa S."/>
            <person name="Sawabe T."/>
        </authorList>
    </citation>
    <scope>NUCLEOTIDE SEQUENCE [LARGE SCALE GENOMIC DNA]</scope>
    <source>
        <strain evidence="17 18">ISO32</strain>
    </source>
</reference>
<evidence type="ECO:0000256" key="15">
    <source>
        <dbReference type="ARBA" id="ARBA00038036"/>
    </source>
</evidence>
<comment type="cofactor">
    <cofactor evidence="3">
        <name>NH4(+)</name>
        <dbReference type="ChEBI" id="CHEBI:28938"/>
    </cofactor>
</comment>
<evidence type="ECO:0000256" key="6">
    <source>
        <dbReference type="ARBA" id="ARBA00011738"/>
    </source>
</evidence>
<evidence type="ECO:0000256" key="10">
    <source>
        <dbReference type="ARBA" id="ARBA00022741"/>
    </source>
</evidence>
<keyword evidence="18" id="KW-1185">Reference proteome</keyword>
<dbReference type="EMBL" id="AP027370">
    <property type="protein sequence ID" value="BDY12279.1"/>
    <property type="molecule type" value="Genomic_DNA"/>
</dbReference>
<evidence type="ECO:0000256" key="4">
    <source>
        <dbReference type="ARBA" id="ARBA00004496"/>
    </source>
</evidence>
<evidence type="ECO:0000256" key="5">
    <source>
        <dbReference type="ARBA" id="ARBA00005225"/>
    </source>
</evidence>
<proteinExistence type="inferred from homology"/>
<comment type="catalytic activity">
    <reaction evidence="1">
        <text>(R)-pantothenate + ATP = (R)-4'-phosphopantothenate + ADP + H(+)</text>
        <dbReference type="Rhea" id="RHEA:16373"/>
        <dbReference type="ChEBI" id="CHEBI:10986"/>
        <dbReference type="ChEBI" id="CHEBI:15378"/>
        <dbReference type="ChEBI" id="CHEBI:29032"/>
        <dbReference type="ChEBI" id="CHEBI:30616"/>
        <dbReference type="ChEBI" id="CHEBI:456216"/>
        <dbReference type="EC" id="2.7.1.33"/>
    </reaction>
</comment>
<dbReference type="PANTHER" id="PTHR34265">
    <property type="entry name" value="TYPE III PANTOTHENATE KINASE"/>
    <property type="match status" value="1"/>
</dbReference>
<evidence type="ECO:0000256" key="12">
    <source>
        <dbReference type="ARBA" id="ARBA00022840"/>
    </source>
</evidence>
<comment type="pathway">
    <text evidence="5">Cofactor biosynthesis; coenzyme A biosynthesis; CoA from (R)-pantothenate: step 1/5.</text>
</comment>
<accession>A0ABM8FKT0</accession>
<keyword evidence="9" id="KW-0808">Transferase</keyword>
<evidence type="ECO:0000256" key="14">
    <source>
        <dbReference type="ARBA" id="ARBA00022993"/>
    </source>
</evidence>
<sequence>MTLCDVGNSRMHFFDNGKIFHLSHAEGIERYKEKALFFICVNDEVRRTIEASAPRWIDLSGRHLLNTQYRGLGVDREAACLGIWDGVVIDAGSAVTVDVMEEGRHLGGWIWPGIRAMLDAYRAVSPKLMFDLNPHVDLEKLPMKTRDAISFAILAPIKRVTERFAKGKRIVVTGGDAPIVAPLLPEAEIDETVIFKGMKLMLKEEEC</sequence>
<keyword evidence="8" id="KW-0963">Cytoplasm</keyword>
<evidence type="ECO:0000256" key="13">
    <source>
        <dbReference type="ARBA" id="ARBA00022958"/>
    </source>
</evidence>
<organism evidence="17 18">
    <name type="scientific">Hydrogenimonas cancrithermarum</name>
    <dbReference type="NCBI Taxonomy" id="2993563"/>
    <lineage>
        <taxon>Bacteria</taxon>
        <taxon>Pseudomonadati</taxon>
        <taxon>Campylobacterota</taxon>
        <taxon>Epsilonproteobacteria</taxon>
        <taxon>Campylobacterales</taxon>
        <taxon>Hydrogenimonadaceae</taxon>
        <taxon>Hydrogenimonas</taxon>
    </lineage>
</organism>
<comment type="subunit">
    <text evidence="6">Homodimer.</text>
</comment>
<gene>
    <name evidence="17" type="primary">coaX</name>
    <name evidence="17" type="ORF">HCR_05910</name>
</gene>
<comment type="similarity">
    <text evidence="15">Belongs to the type III pantothenate kinase family.</text>
</comment>
<dbReference type="EC" id="2.7.1.33" evidence="7"/>
<dbReference type="PANTHER" id="PTHR34265:SF1">
    <property type="entry name" value="TYPE III PANTOTHENATE KINASE"/>
    <property type="match status" value="1"/>
</dbReference>
<protein>
    <recommendedName>
        <fullName evidence="16">Type III pantothenate kinase</fullName>
        <ecNumber evidence="7">2.7.1.33</ecNumber>
    </recommendedName>
</protein>
<dbReference type="CDD" id="cd24015">
    <property type="entry name" value="ASKHA_NBD_PanK-III"/>
    <property type="match status" value="1"/>
</dbReference>
<dbReference type="InterPro" id="IPR043129">
    <property type="entry name" value="ATPase_NBD"/>
</dbReference>
<dbReference type="Gene3D" id="3.30.420.40">
    <property type="match status" value="2"/>
</dbReference>
<keyword evidence="13" id="KW-0630">Potassium</keyword>
<keyword evidence="14" id="KW-0173">Coenzyme A biosynthesis</keyword>
<evidence type="ECO:0000256" key="1">
    <source>
        <dbReference type="ARBA" id="ARBA00001206"/>
    </source>
</evidence>
<dbReference type="NCBIfam" id="TIGR00671">
    <property type="entry name" value="baf"/>
    <property type="match status" value="1"/>
</dbReference>
<dbReference type="RefSeq" id="WP_286337480.1">
    <property type="nucleotide sequence ID" value="NZ_AP027370.1"/>
</dbReference>
<dbReference type="InterPro" id="IPR004619">
    <property type="entry name" value="Type_III_PanK"/>
</dbReference>
<keyword evidence="10" id="KW-0547">Nucleotide-binding</keyword>
<evidence type="ECO:0000313" key="17">
    <source>
        <dbReference type="EMBL" id="BDY12279.1"/>
    </source>
</evidence>
<keyword evidence="11 17" id="KW-0418">Kinase</keyword>
<dbReference type="Pfam" id="PF03309">
    <property type="entry name" value="Pan_kinase"/>
    <property type="match status" value="1"/>
</dbReference>
<dbReference type="GO" id="GO:0016301">
    <property type="term" value="F:kinase activity"/>
    <property type="evidence" value="ECO:0007669"/>
    <property type="project" value="UniProtKB-KW"/>
</dbReference>
<evidence type="ECO:0000256" key="9">
    <source>
        <dbReference type="ARBA" id="ARBA00022679"/>
    </source>
</evidence>
<evidence type="ECO:0000313" key="18">
    <source>
        <dbReference type="Proteomes" id="UP001321445"/>
    </source>
</evidence>
<dbReference type="Proteomes" id="UP001321445">
    <property type="component" value="Chromosome"/>
</dbReference>
<evidence type="ECO:0000256" key="2">
    <source>
        <dbReference type="ARBA" id="ARBA00001958"/>
    </source>
</evidence>
<name>A0ABM8FKT0_9BACT</name>
<evidence type="ECO:0000256" key="11">
    <source>
        <dbReference type="ARBA" id="ARBA00022777"/>
    </source>
</evidence>
<evidence type="ECO:0000256" key="8">
    <source>
        <dbReference type="ARBA" id="ARBA00022490"/>
    </source>
</evidence>
<evidence type="ECO:0000256" key="7">
    <source>
        <dbReference type="ARBA" id="ARBA00012102"/>
    </source>
</evidence>
<evidence type="ECO:0000256" key="16">
    <source>
        <dbReference type="ARBA" id="ARBA00040883"/>
    </source>
</evidence>
<evidence type="ECO:0000256" key="3">
    <source>
        <dbReference type="ARBA" id="ARBA00001972"/>
    </source>
</evidence>
<dbReference type="NCBIfam" id="NF009872">
    <property type="entry name" value="PRK13333.1"/>
    <property type="match status" value="1"/>
</dbReference>
<comment type="subcellular location">
    <subcellularLocation>
        <location evidence="4">Cytoplasm</location>
    </subcellularLocation>
</comment>
<comment type="cofactor">
    <cofactor evidence="2">
        <name>K(+)</name>
        <dbReference type="ChEBI" id="CHEBI:29103"/>
    </cofactor>
</comment>